<keyword evidence="1" id="KW-0645">Protease</keyword>
<dbReference type="GO" id="GO:0030436">
    <property type="term" value="P:asexual sporulation"/>
    <property type="evidence" value="ECO:0007669"/>
    <property type="project" value="InterPro"/>
</dbReference>
<name>A0A1M4X6S1_9CLOT</name>
<comment type="similarity">
    <text evidence="1">Belongs to the peptidase U4 family.</text>
</comment>
<dbReference type="GO" id="GO:0006508">
    <property type="term" value="P:proteolysis"/>
    <property type="evidence" value="ECO:0007669"/>
    <property type="project" value="UniProtKB-KW"/>
</dbReference>
<organism evidence="4 5">
    <name type="scientific">Clostridium fallax</name>
    <dbReference type="NCBI Taxonomy" id="1533"/>
    <lineage>
        <taxon>Bacteria</taxon>
        <taxon>Bacillati</taxon>
        <taxon>Bacillota</taxon>
        <taxon>Clostridia</taxon>
        <taxon>Eubacteriales</taxon>
        <taxon>Clostridiaceae</taxon>
        <taxon>Clostridium</taxon>
    </lineage>
</organism>
<evidence type="ECO:0000256" key="1">
    <source>
        <dbReference type="PIRNR" id="PIRNR018571"/>
    </source>
</evidence>
<evidence type="ECO:0000313" key="4">
    <source>
        <dbReference type="EMBL" id="SHE89224.1"/>
    </source>
</evidence>
<comment type="subcellular location">
    <subcellularLocation>
        <location evidence="1">Cell membrane</location>
    </subcellularLocation>
</comment>
<feature type="transmembrane region" description="Helical" evidence="3">
    <location>
        <begin position="6"/>
        <end position="24"/>
    </location>
</feature>
<protein>
    <recommendedName>
        <fullName evidence="1">Sporulation sigma-E factor-processing peptidase</fullName>
        <ecNumber evidence="1">3.4.23.-</ecNumber>
    </recommendedName>
    <alternativeName>
        <fullName evidence="1">Membrane-associated aspartic protease</fullName>
    </alternativeName>
    <alternativeName>
        <fullName evidence="1">Stage II sporulation protein GA</fullName>
    </alternativeName>
</protein>
<keyword evidence="5" id="KW-1185">Reference proteome</keyword>
<dbReference type="PIRSF" id="PIRSF018571">
    <property type="entry name" value="SpoIIGA"/>
    <property type="match status" value="1"/>
</dbReference>
<keyword evidence="1" id="KW-0378">Hydrolase</keyword>
<reference evidence="4 5" key="1">
    <citation type="submission" date="2016-11" db="EMBL/GenBank/DDBJ databases">
        <authorList>
            <person name="Jaros S."/>
            <person name="Januszkiewicz K."/>
            <person name="Wedrychowicz H."/>
        </authorList>
    </citation>
    <scope>NUCLEOTIDE SEQUENCE [LARGE SCALE GENOMIC DNA]</scope>
    <source>
        <strain evidence="4 5">DSM 2631</strain>
    </source>
</reference>
<dbReference type="GO" id="GO:0030435">
    <property type="term" value="P:sporulation resulting in formation of a cellular spore"/>
    <property type="evidence" value="ECO:0007669"/>
    <property type="project" value="UniProtKB-KW"/>
</dbReference>
<keyword evidence="1" id="KW-0064">Aspartyl protease</keyword>
<proteinExistence type="inferred from homology"/>
<comment type="function">
    <text evidence="1">Probable aspartic protease that is responsible for the proteolytic cleavage of the RNA polymerase sigma E factor (SigE/spoIIGB) to yield the active peptide in the mother cell during sporulation. Responds to a signal from the forespore that is triggered by the extracellular signal protein SpoIIR.</text>
</comment>
<dbReference type="InterPro" id="IPR005081">
    <property type="entry name" value="SpoIIGA"/>
</dbReference>
<sequence length="268" mass="30973">MDLYVDVLLFENFIVNGFLLLILNQILKIEVNYKRLLIAATIGSLYTLTMVIPDLEFLSKLVFKVLVAVLMIYILNKTKDLKVMIKSVISFFLLSILLSGFCLTFVIYKNSYNLGEDYVISEFSFKFVLLSIMIIYLILFRVILYIKDKRILTSLIYDVTIIEKGIEYKFKAFLDTGNELTEPATCLPVIIVEDSYLENINFFKKDIYNIPYKAINGHTGILKGFIPDEIYLKIDEDKVIKKRAIICLCKENLSRTKEFNGLLSRGIL</sequence>
<dbReference type="Pfam" id="PF03419">
    <property type="entry name" value="Peptidase_U4"/>
    <property type="match status" value="1"/>
</dbReference>
<keyword evidence="3" id="KW-1133">Transmembrane helix</keyword>
<dbReference type="GO" id="GO:0005886">
    <property type="term" value="C:plasma membrane"/>
    <property type="evidence" value="ECO:0007669"/>
    <property type="project" value="UniProtKB-SubCell"/>
</dbReference>
<dbReference type="Proteomes" id="UP000184035">
    <property type="component" value="Unassembled WGS sequence"/>
</dbReference>
<evidence type="ECO:0000256" key="3">
    <source>
        <dbReference type="SAM" id="Phobius"/>
    </source>
</evidence>
<dbReference type="GO" id="GO:0004190">
    <property type="term" value="F:aspartic-type endopeptidase activity"/>
    <property type="evidence" value="ECO:0007669"/>
    <property type="project" value="UniProtKB-KW"/>
</dbReference>
<keyword evidence="1 3" id="KW-0472">Membrane</keyword>
<dbReference type="STRING" id="1533.SAMN05443638_11626"/>
<accession>A0A1M4X6S1</accession>
<keyword evidence="3" id="KW-0812">Transmembrane</keyword>
<dbReference type="EMBL" id="FQVM01000016">
    <property type="protein sequence ID" value="SHE89224.1"/>
    <property type="molecule type" value="Genomic_DNA"/>
</dbReference>
<dbReference type="OrthoDB" id="2690199at2"/>
<evidence type="ECO:0000313" key="5">
    <source>
        <dbReference type="Proteomes" id="UP000184035"/>
    </source>
</evidence>
<dbReference type="RefSeq" id="WP_072896381.1">
    <property type="nucleotide sequence ID" value="NZ_FQVM01000016.1"/>
</dbReference>
<evidence type="ECO:0000256" key="2">
    <source>
        <dbReference type="PIRSR" id="PIRSR018571-1"/>
    </source>
</evidence>
<feature type="transmembrane region" description="Helical" evidence="3">
    <location>
        <begin position="127"/>
        <end position="146"/>
    </location>
</feature>
<feature type="transmembrane region" description="Helical" evidence="3">
    <location>
        <begin position="58"/>
        <end position="76"/>
    </location>
</feature>
<feature type="transmembrane region" description="Helical" evidence="3">
    <location>
        <begin position="88"/>
        <end position="107"/>
    </location>
</feature>
<dbReference type="EC" id="3.4.23.-" evidence="1"/>
<gene>
    <name evidence="4" type="ORF">SAMN05443638_11626</name>
</gene>
<dbReference type="AlphaFoldDB" id="A0A1M4X6S1"/>
<feature type="active site" evidence="2">
    <location>
        <position position="175"/>
    </location>
</feature>
<keyword evidence="1" id="KW-0749">Sporulation</keyword>
<keyword evidence="1" id="KW-1003">Cell membrane</keyword>
<feature type="transmembrane region" description="Helical" evidence="3">
    <location>
        <begin position="36"/>
        <end position="52"/>
    </location>
</feature>